<gene>
    <name evidence="1" type="ORF">MFIFM68171_02680</name>
</gene>
<protein>
    <submittedName>
        <fullName evidence="1">Solid-state culture specific ATP-grasp domain-containing protein</fullName>
    </submittedName>
</protein>
<dbReference type="RefSeq" id="XP_070914203.1">
    <property type="nucleotide sequence ID" value="XM_071058102.1"/>
</dbReference>
<dbReference type="EMBL" id="BAAFSV010000001">
    <property type="protein sequence ID" value="GAB1312470.1"/>
    <property type="molecule type" value="Genomic_DNA"/>
</dbReference>
<keyword evidence="2" id="KW-1185">Reference proteome</keyword>
<name>A0ABQ0G3X5_9PEZI</name>
<accession>A0ABQ0G3X5</accession>
<evidence type="ECO:0000313" key="1">
    <source>
        <dbReference type="EMBL" id="GAB1312470.1"/>
    </source>
</evidence>
<dbReference type="GeneID" id="98173425"/>
<reference evidence="1 2" key="1">
    <citation type="submission" date="2024-09" db="EMBL/GenBank/DDBJ databases">
        <title>Itraconazole resistance in Madurella fahalii resulting from another homologue of gene encoding cytochrome P450 14-alpha sterol demethylase (CYP51).</title>
        <authorList>
            <person name="Yoshioka I."/>
            <person name="Fahal A.H."/>
            <person name="Kaneko S."/>
            <person name="Yaguchi T."/>
        </authorList>
    </citation>
    <scope>NUCLEOTIDE SEQUENCE [LARGE SCALE GENOMIC DNA]</scope>
    <source>
        <strain evidence="1 2">IFM 68171</strain>
    </source>
</reference>
<evidence type="ECO:0000313" key="2">
    <source>
        <dbReference type="Proteomes" id="UP001628179"/>
    </source>
</evidence>
<proteinExistence type="predicted"/>
<comment type="caution">
    <text evidence="1">The sequence shown here is derived from an EMBL/GenBank/DDBJ whole genome shotgun (WGS) entry which is preliminary data.</text>
</comment>
<sequence length="539" mass="58283">MGSVDPSAPAGIKLPTIKLDTTLAELYKRANPKNAGVRLGLVSCGVTSGLDLTPDFPRNTRFPYQDQPLNTEPRQELTVGNADLRKSLAKKYLSLIPQRDAFISGPMPVIFFNLDQTPQQIERDRREAEATISVLDPSQRPDLVFCLGPSMIPLQDHGIDKLDFKVALDGLQGYPLTHDLETHWFLNSKAALARSGLPTPRAEIIEPEGSCPDAESCCPACTSAATTPSELPSIPPTCTGPRRQWLSAQTNRVLSAVRSRPIPFVFKTQQAFGGAGTWVVTSPEQKSQLLADLFCSSSNGNNNKDDNDGVLPKLLTQVTRSNRHLGPATVLICDLVGGGGGGDAGKVVGDYGLTFVVTDGGRAEFLAAAEQTTDGSSAWIGSSICYPRQEELRRKFEGLMRRTAEWVGRFGYFGPVGVDVLEAETPAAAAAGKGGTECFIVDLNVRTCGSVSLPLLRSHFVGRGLECASSFSIVVKGGRAEFIRRWQGPFEEGRMLILSWYEDPEAGESIADVVVGGEDEGRLQELVRLVREDTEEVTF</sequence>
<dbReference type="Proteomes" id="UP001628179">
    <property type="component" value="Unassembled WGS sequence"/>
</dbReference>
<dbReference type="InterPro" id="IPR053269">
    <property type="entry name" value="Asp-Met_ligase"/>
</dbReference>
<dbReference type="PANTHER" id="PTHR37018">
    <property type="entry name" value="CULTURE SPECIFIC PROTEIN, PUTATIVE (AFU_ORTHOLOGUE AFUA_2G00130)-RELATED"/>
    <property type="match status" value="1"/>
</dbReference>
<dbReference type="PANTHER" id="PTHR37018:SF1">
    <property type="entry name" value="CULTURE SPECIFIC PROTEIN, PUTATIVE (AFU_ORTHOLOGUE AFUA_2G00130)-RELATED"/>
    <property type="match status" value="1"/>
</dbReference>
<organism evidence="1 2">
    <name type="scientific">Madurella fahalii</name>
    <dbReference type="NCBI Taxonomy" id="1157608"/>
    <lineage>
        <taxon>Eukaryota</taxon>
        <taxon>Fungi</taxon>
        <taxon>Dikarya</taxon>
        <taxon>Ascomycota</taxon>
        <taxon>Pezizomycotina</taxon>
        <taxon>Sordariomycetes</taxon>
        <taxon>Sordariomycetidae</taxon>
        <taxon>Sordariales</taxon>
        <taxon>Sordariales incertae sedis</taxon>
        <taxon>Madurella</taxon>
    </lineage>
</organism>